<keyword evidence="1" id="KW-0143">Chaperone</keyword>
<evidence type="ECO:0000313" key="4">
    <source>
        <dbReference type="WBParaSite" id="TREG1_3580.1"/>
    </source>
</evidence>
<dbReference type="CDD" id="cd10747">
    <property type="entry name" value="DnaJ_C"/>
    <property type="match status" value="1"/>
</dbReference>
<dbReference type="PRINTS" id="PR00625">
    <property type="entry name" value="JDOMAIN"/>
</dbReference>
<dbReference type="GO" id="GO:0051087">
    <property type="term" value="F:protein-folding chaperone binding"/>
    <property type="evidence" value="ECO:0007669"/>
    <property type="project" value="TreeGrafter"/>
</dbReference>
<dbReference type="GO" id="GO:0005829">
    <property type="term" value="C:cytosol"/>
    <property type="evidence" value="ECO:0007669"/>
    <property type="project" value="TreeGrafter"/>
</dbReference>
<dbReference type="InterPro" id="IPR008971">
    <property type="entry name" value="HSP40/DnaJ_pept-bd"/>
</dbReference>
<evidence type="ECO:0000313" key="3">
    <source>
        <dbReference type="Proteomes" id="UP000050795"/>
    </source>
</evidence>
<dbReference type="Proteomes" id="UP000050795">
    <property type="component" value="Unassembled WGS sequence"/>
</dbReference>
<dbReference type="WBParaSite" id="TREG1_3580.1">
    <property type="protein sequence ID" value="TREG1_3580.1"/>
    <property type="gene ID" value="TREG1_3580"/>
</dbReference>
<dbReference type="GO" id="GO:0051082">
    <property type="term" value="F:unfolded protein binding"/>
    <property type="evidence" value="ECO:0007669"/>
    <property type="project" value="InterPro"/>
</dbReference>
<reference evidence="4" key="2">
    <citation type="submission" date="2023-11" db="UniProtKB">
        <authorList>
            <consortium name="WormBaseParasite"/>
        </authorList>
    </citation>
    <scope>IDENTIFICATION</scope>
</reference>
<dbReference type="PANTHER" id="PTHR24078:SF553">
    <property type="entry name" value="DNAJ HOMOLOG SUBFAMILY B MEMBER 5"/>
    <property type="match status" value="1"/>
</dbReference>
<proteinExistence type="predicted"/>
<dbReference type="PROSITE" id="PS50076">
    <property type="entry name" value="DNAJ_2"/>
    <property type="match status" value="1"/>
</dbReference>
<dbReference type="Gene3D" id="2.60.260.20">
    <property type="entry name" value="Urease metallochaperone UreE, N-terminal domain"/>
    <property type="match status" value="2"/>
</dbReference>
<accession>A0AA85JK52</accession>
<dbReference type="PROSITE" id="PS00636">
    <property type="entry name" value="DNAJ_1"/>
    <property type="match status" value="1"/>
</dbReference>
<sequence>MGKDYYRILGLSKGAPDDEIKKAYRKLALKYHPDKNKSPNAEEKFKEIAEAYDVLSDPKKKEIYDKFGEEGLKAGPTSSEGGQGFTYSYHGDPRETFRMFFGTDDPFSGIFMSSGGRHTVGEPMNIDNLFGGSPFGHLFEGGNIRSNVGRRPQQDLPVYHDLSVSLQDVLHGTTKKIRITRARLNPDRQTTRQEDKTVEIEVKKGWKAGTKITFPREGDESVRGNIPADVVFVVKDRTHKHFKREGNDVRYIAKISLKQALCGGTIQIPTIDEGHFNLTLNGITKPGTIRRVAGQGLPFSKEPVV</sequence>
<dbReference type="SMART" id="SM00271">
    <property type="entry name" value="DnaJ"/>
    <property type="match status" value="1"/>
</dbReference>
<dbReference type="Pfam" id="PF00226">
    <property type="entry name" value="DnaJ"/>
    <property type="match status" value="1"/>
</dbReference>
<dbReference type="Gene3D" id="1.10.287.110">
    <property type="entry name" value="DnaJ domain"/>
    <property type="match status" value="1"/>
</dbReference>
<name>A0AA85JK52_TRIRE</name>
<evidence type="ECO:0000256" key="1">
    <source>
        <dbReference type="ARBA" id="ARBA00023186"/>
    </source>
</evidence>
<feature type="domain" description="J" evidence="2">
    <location>
        <begin position="4"/>
        <end position="68"/>
    </location>
</feature>
<dbReference type="AlphaFoldDB" id="A0AA85JK52"/>
<dbReference type="SUPFAM" id="SSF46565">
    <property type="entry name" value="Chaperone J-domain"/>
    <property type="match status" value="1"/>
</dbReference>
<dbReference type="Pfam" id="PF01556">
    <property type="entry name" value="DnaJ_C"/>
    <property type="match status" value="1"/>
</dbReference>
<organism evidence="3 4">
    <name type="scientific">Trichobilharzia regenti</name>
    <name type="common">Nasal bird schistosome</name>
    <dbReference type="NCBI Taxonomy" id="157069"/>
    <lineage>
        <taxon>Eukaryota</taxon>
        <taxon>Metazoa</taxon>
        <taxon>Spiralia</taxon>
        <taxon>Lophotrochozoa</taxon>
        <taxon>Platyhelminthes</taxon>
        <taxon>Trematoda</taxon>
        <taxon>Digenea</taxon>
        <taxon>Strigeidida</taxon>
        <taxon>Schistosomatoidea</taxon>
        <taxon>Schistosomatidae</taxon>
        <taxon>Trichobilharzia</taxon>
    </lineage>
</organism>
<dbReference type="InterPro" id="IPR036869">
    <property type="entry name" value="J_dom_sf"/>
</dbReference>
<dbReference type="InterPro" id="IPR018253">
    <property type="entry name" value="DnaJ_domain_CS"/>
</dbReference>
<protein>
    <recommendedName>
        <fullName evidence="2">J domain-containing protein</fullName>
    </recommendedName>
</protein>
<keyword evidence="3" id="KW-1185">Reference proteome</keyword>
<dbReference type="SUPFAM" id="SSF49493">
    <property type="entry name" value="HSP40/DnaJ peptide-binding domain"/>
    <property type="match status" value="2"/>
</dbReference>
<dbReference type="PANTHER" id="PTHR24078">
    <property type="entry name" value="DNAJ HOMOLOG SUBFAMILY C MEMBER"/>
    <property type="match status" value="1"/>
</dbReference>
<reference evidence="3" key="1">
    <citation type="submission" date="2022-06" db="EMBL/GenBank/DDBJ databases">
        <authorList>
            <person name="Berger JAMES D."/>
            <person name="Berger JAMES D."/>
        </authorList>
    </citation>
    <scope>NUCLEOTIDE SEQUENCE [LARGE SCALE GENOMIC DNA]</scope>
</reference>
<dbReference type="FunFam" id="2.60.260.20:FF:000002">
    <property type="entry name" value="Dnaj homolog subfamily b member"/>
    <property type="match status" value="1"/>
</dbReference>
<dbReference type="CDD" id="cd06257">
    <property type="entry name" value="DnaJ"/>
    <property type="match status" value="1"/>
</dbReference>
<evidence type="ECO:0000259" key="2">
    <source>
        <dbReference type="PROSITE" id="PS50076"/>
    </source>
</evidence>
<dbReference type="GO" id="GO:0006457">
    <property type="term" value="P:protein folding"/>
    <property type="evidence" value="ECO:0007669"/>
    <property type="project" value="InterPro"/>
</dbReference>
<dbReference type="InterPro" id="IPR051339">
    <property type="entry name" value="DnaJ_subfamily_B"/>
</dbReference>
<dbReference type="InterPro" id="IPR001623">
    <property type="entry name" value="DnaJ_domain"/>
</dbReference>
<dbReference type="InterPro" id="IPR002939">
    <property type="entry name" value="DnaJ_C"/>
</dbReference>
<dbReference type="FunFam" id="1.10.287.110:FF:000033">
    <property type="entry name" value="dnaJ homolog subfamily B member 13"/>
    <property type="match status" value="1"/>
</dbReference>